<dbReference type="GeneID" id="98070535"/>
<dbReference type="InterPro" id="IPR036388">
    <property type="entry name" value="WH-like_DNA-bd_sf"/>
</dbReference>
<feature type="domain" description="RecX first three-helical" evidence="7">
    <location>
        <begin position="12"/>
        <end position="45"/>
    </location>
</feature>
<evidence type="ECO:0000259" key="7">
    <source>
        <dbReference type="Pfam" id="PF21982"/>
    </source>
</evidence>
<evidence type="ECO:0000256" key="3">
    <source>
        <dbReference type="ARBA" id="ARBA00018111"/>
    </source>
</evidence>
<comment type="function">
    <text evidence="5">Modulates RecA activity.</text>
</comment>
<dbReference type="Pfam" id="PF02631">
    <property type="entry name" value="RecX_HTH2"/>
    <property type="match status" value="1"/>
</dbReference>
<dbReference type="PANTHER" id="PTHR33602">
    <property type="entry name" value="REGULATORY PROTEIN RECX FAMILY PROTEIN"/>
    <property type="match status" value="1"/>
</dbReference>
<dbReference type="GO" id="GO:0006282">
    <property type="term" value="P:regulation of DNA repair"/>
    <property type="evidence" value="ECO:0007669"/>
    <property type="project" value="UniProtKB-UniRule"/>
</dbReference>
<dbReference type="Pfam" id="PF21982">
    <property type="entry name" value="RecX_HTH1"/>
    <property type="match status" value="1"/>
</dbReference>
<dbReference type="STRING" id="742817.HMPREF9449_03017"/>
<keyword evidence="9" id="KW-1185">Reference proteome</keyword>
<comment type="subcellular location">
    <subcellularLocation>
        <location evidence="1 5">Cytoplasm</location>
    </subcellularLocation>
</comment>
<gene>
    <name evidence="5" type="primary">recX</name>
    <name evidence="8" type="ORF">HMPREF9449_03017</name>
</gene>
<dbReference type="HAMAP" id="MF_01114">
    <property type="entry name" value="RecX"/>
    <property type="match status" value="1"/>
</dbReference>
<evidence type="ECO:0000256" key="4">
    <source>
        <dbReference type="ARBA" id="ARBA00022490"/>
    </source>
</evidence>
<dbReference type="InterPro" id="IPR053926">
    <property type="entry name" value="RecX_HTH_1st"/>
</dbReference>
<evidence type="ECO:0000313" key="9">
    <source>
        <dbReference type="Proteomes" id="UP000004892"/>
    </source>
</evidence>
<dbReference type="GO" id="GO:0005737">
    <property type="term" value="C:cytoplasm"/>
    <property type="evidence" value="ECO:0007669"/>
    <property type="project" value="UniProtKB-SubCell"/>
</dbReference>
<dbReference type="Proteomes" id="UP000004892">
    <property type="component" value="Unassembled WGS sequence"/>
</dbReference>
<dbReference type="RefSeq" id="WP_009138160.1">
    <property type="nucleotide sequence ID" value="NZ_JH594598.1"/>
</dbReference>
<feature type="domain" description="RecX second three-helical" evidence="6">
    <location>
        <begin position="52"/>
        <end position="93"/>
    </location>
</feature>
<dbReference type="Gene3D" id="1.10.10.10">
    <property type="entry name" value="Winged helix-like DNA-binding domain superfamily/Winged helix DNA-binding domain"/>
    <property type="match status" value="2"/>
</dbReference>
<evidence type="ECO:0000256" key="1">
    <source>
        <dbReference type="ARBA" id="ARBA00004496"/>
    </source>
</evidence>
<dbReference type="eggNOG" id="COG2137">
    <property type="taxonomic scope" value="Bacteria"/>
</dbReference>
<comment type="similarity">
    <text evidence="2 5">Belongs to the RecX family.</text>
</comment>
<accession>H1DL81</accession>
<comment type="caution">
    <text evidence="8">The sequence shown here is derived from an EMBL/GenBank/DDBJ whole genome shotgun (WGS) entry which is preliminary data.</text>
</comment>
<keyword evidence="4 5" id="KW-0963">Cytoplasm</keyword>
<evidence type="ECO:0000256" key="2">
    <source>
        <dbReference type="ARBA" id="ARBA00009695"/>
    </source>
</evidence>
<reference evidence="8 9" key="1">
    <citation type="submission" date="2012-01" db="EMBL/GenBank/DDBJ databases">
        <title>The Genome Sequence of Odoribacter laneus YIT 12061.</title>
        <authorList>
            <consortium name="The Broad Institute Genome Sequencing Platform"/>
            <person name="Earl A."/>
            <person name="Ward D."/>
            <person name="Feldgarden M."/>
            <person name="Gevers D."/>
            <person name="Morotomi M."/>
            <person name="Young S.K."/>
            <person name="Zeng Q."/>
            <person name="Gargeya S."/>
            <person name="Fitzgerald M."/>
            <person name="Haas B."/>
            <person name="Abouelleil A."/>
            <person name="Alvarado L."/>
            <person name="Arachchi H.M."/>
            <person name="Berlin A."/>
            <person name="Chapman S.B."/>
            <person name="Gearin G."/>
            <person name="Goldberg J."/>
            <person name="Griggs A."/>
            <person name="Gujja S."/>
            <person name="Hansen M."/>
            <person name="Heiman D."/>
            <person name="Howarth C."/>
            <person name="Larimer J."/>
            <person name="Lui A."/>
            <person name="MacDonald P.J.P."/>
            <person name="McCowen C."/>
            <person name="Montmayeur A."/>
            <person name="Murphy C."/>
            <person name="Neiman D."/>
            <person name="Pearson M."/>
            <person name="Priest M."/>
            <person name="Roberts A."/>
            <person name="Saif S."/>
            <person name="Shea T."/>
            <person name="Sisk P."/>
            <person name="Stolte C."/>
            <person name="Sykes S."/>
            <person name="Wortman J."/>
            <person name="Nusbaum C."/>
            <person name="Birren B."/>
        </authorList>
    </citation>
    <scope>NUCLEOTIDE SEQUENCE [LARGE SCALE GENOMIC DNA]</scope>
    <source>
        <strain evidence="8 9">YIT 12061</strain>
    </source>
</reference>
<dbReference type="InterPro" id="IPR003783">
    <property type="entry name" value="Regulatory_RecX"/>
</dbReference>
<organism evidence="8 9">
    <name type="scientific">Odoribacter laneus YIT 12061</name>
    <dbReference type="NCBI Taxonomy" id="742817"/>
    <lineage>
        <taxon>Bacteria</taxon>
        <taxon>Pseudomonadati</taxon>
        <taxon>Bacteroidota</taxon>
        <taxon>Bacteroidia</taxon>
        <taxon>Bacteroidales</taxon>
        <taxon>Odoribacteraceae</taxon>
        <taxon>Odoribacter</taxon>
    </lineage>
</organism>
<protein>
    <recommendedName>
        <fullName evidence="3 5">Regulatory protein RecX</fullName>
    </recommendedName>
</protein>
<evidence type="ECO:0000259" key="6">
    <source>
        <dbReference type="Pfam" id="PF02631"/>
    </source>
</evidence>
<dbReference type="PATRIC" id="fig|742817.3.peg.3226"/>
<dbReference type="AlphaFoldDB" id="H1DL81"/>
<sequence length="168" mass="20261">MDTSKALKTVTTLCSKKEYCRQEIRQKLEKWEIAEKDIDTILEFLQKNNFINEQRYAQFYARDKFRFNKWGKQKISLMLKQKEIAPDFISQALSELDKEAYEQTCLQLFRQKQLKFKEKKDIQNTPRLVRFGLSRGFDYDTIRRCLDLLKAENHSAFPENTRDDVWDE</sequence>
<name>H1DL81_9BACT</name>
<dbReference type="EMBL" id="ADMC01000034">
    <property type="protein sequence ID" value="EHP45172.1"/>
    <property type="molecule type" value="Genomic_DNA"/>
</dbReference>
<dbReference type="InterPro" id="IPR053924">
    <property type="entry name" value="RecX_HTH_2nd"/>
</dbReference>
<dbReference type="HOGENOM" id="CLU_066607_5_0_10"/>
<evidence type="ECO:0000256" key="5">
    <source>
        <dbReference type="HAMAP-Rule" id="MF_01114"/>
    </source>
</evidence>
<evidence type="ECO:0000313" key="8">
    <source>
        <dbReference type="EMBL" id="EHP45172.1"/>
    </source>
</evidence>
<dbReference type="PANTHER" id="PTHR33602:SF1">
    <property type="entry name" value="REGULATORY PROTEIN RECX FAMILY PROTEIN"/>
    <property type="match status" value="1"/>
</dbReference>
<proteinExistence type="inferred from homology"/>